<evidence type="ECO:0000259" key="3">
    <source>
        <dbReference type="PROSITE" id="PS50054"/>
    </source>
</evidence>
<evidence type="ECO:0000313" key="6">
    <source>
        <dbReference type="Proteomes" id="UP001054902"/>
    </source>
</evidence>
<reference evidence="5 6" key="1">
    <citation type="journal article" date="2021" name="Sci. Rep.">
        <title>The genome of the diatom Chaetoceros tenuissimus carries an ancient integrated fragment of an extant virus.</title>
        <authorList>
            <person name="Hongo Y."/>
            <person name="Kimura K."/>
            <person name="Takaki Y."/>
            <person name="Yoshida Y."/>
            <person name="Baba S."/>
            <person name="Kobayashi G."/>
            <person name="Nagasaki K."/>
            <person name="Hano T."/>
            <person name="Tomaru Y."/>
        </authorList>
    </citation>
    <scope>NUCLEOTIDE SEQUENCE [LARGE SCALE GENOMIC DNA]</scope>
    <source>
        <strain evidence="5 6">NIES-3715</strain>
    </source>
</reference>
<protein>
    <recommendedName>
        <fullName evidence="7">Protein-serine/threonine phosphatase</fullName>
    </recommendedName>
</protein>
<name>A0AAD3CJ73_9STRA</name>
<dbReference type="PANTHER" id="PTHR45682:SF1">
    <property type="entry name" value="DUAL SPECIFICITY PROTEIN PHOSPHATASE 3"/>
    <property type="match status" value="1"/>
</dbReference>
<organism evidence="5 6">
    <name type="scientific">Chaetoceros tenuissimus</name>
    <dbReference type="NCBI Taxonomy" id="426638"/>
    <lineage>
        <taxon>Eukaryota</taxon>
        <taxon>Sar</taxon>
        <taxon>Stramenopiles</taxon>
        <taxon>Ochrophyta</taxon>
        <taxon>Bacillariophyta</taxon>
        <taxon>Coscinodiscophyceae</taxon>
        <taxon>Chaetocerotophycidae</taxon>
        <taxon>Chaetocerotales</taxon>
        <taxon>Chaetocerotaceae</taxon>
        <taxon>Chaetoceros</taxon>
    </lineage>
</organism>
<dbReference type="InterPro" id="IPR020405">
    <property type="entry name" value="Atypical_DUSP_subfamA"/>
</dbReference>
<proteinExistence type="inferred from homology"/>
<feature type="active site" description="Phosphocysteine intermediate" evidence="2">
    <location>
        <position position="127"/>
    </location>
</feature>
<accession>A0AAD3CJ73</accession>
<dbReference type="AlphaFoldDB" id="A0AAD3CJ73"/>
<dbReference type="SUPFAM" id="SSF52799">
    <property type="entry name" value="(Phosphotyrosine protein) phosphatases II"/>
    <property type="match status" value="1"/>
</dbReference>
<dbReference type="InterPro" id="IPR029021">
    <property type="entry name" value="Prot-tyrosine_phosphatase-like"/>
</dbReference>
<dbReference type="PROSITE" id="PS50054">
    <property type="entry name" value="TYR_PHOSPHATASE_DUAL"/>
    <property type="match status" value="1"/>
</dbReference>
<evidence type="ECO:0000256" key="1">
    <source>
        <dbReference type="ARBA" id="ARBA00008601"/>
    </source>
</evidence>
<keyword evidence="6" id="KW-1185">Reference proteome</keyword>
<dbReference type="Gene3D" id="3.90.190.10">
    <property type="entry name" value="Protein tyrosine phosphatase superfamily"/>
    <property type="match status" value="1"/>
</dbReference>
<dbReference type="PANTHER" id="PTHR45682">
    <property type="entry name" value="AGAP008228-PA"/>
    <property type="match status" value="1"/>
</dbReference>
<feature type="domain" description="Tyrosine specific protein phosphatases" evidence="4">
    <location>
        <begin position="108"/>
        <end position="172"/>
    </location>
</feature>
<dbReference type="GO" id="GO:0043409">
    <property type="term" value="P:negative regulation of MAPK cascade"/>
    <property type="evidence" value="ECO:0007669"/>
    <property type="project" value="TreeGrafter"/>
</dbReference>
<dbReference type="CDD" id="cd14498">
    <property type="entry name" value="DSP"/>
    <property type="match status" value="1"/>
</dbReference>
<evidence type="ECO:0000313" key="5">
    <source>
        <dbReference type="EMBL" id="GFH46871.1"/>
    </source>
</evidence>
<comment type="caution">
    <text evidence="5">The sequence shown here is derived from an EMBL/GenBank/DDBJ whole genome shotgun (WGS) entry which is preliminary data.</text>
</comment>
<dbReference type="GO" id="GO:0008138">
    <property type="term" value="F:protein tyrosine/serine/threonine phosphatase activity"/>
    <property type="evidence" value="ECO:0007669"/>
    <property type="project" value="InterPro"/>
</dbReference>
<dbReference type="EMBL" id="BLLK01000022">
    <property type="protein sequence ID" value="GFH46871.1"/>
    <property type="molecule type" value="Genomic_DNA"/>
</dbReference>
<dbReference type="GO" id="GO:0005737">
    <property type="term" value="C:cytoplasm"/>
    <property type="evidence" value="ECO:0007669"/>
    <property type="project" value="TreeGrafter"/>
</dbReference>
<dbReference type="InterPro" id="IPR000340">
    <property type="entry name" value="Dual-sp_phosphatase_cat-dom"/>
</dbReference>
<evidence type="ECO:0008006" key="7">
    <source>
        <dbReference type="Google" id="ProtNLM"/>
    </source>
</evidence>
<feature type="domain" description="Tyrosine-protein phosphatase" evidence="3">
    <location>
        <begin position="31"/>
        <end position="183"/>
    </location>
</feature>
<dbReference type="PROSITE" id="PS50056">
    <property type="entry name" value="TYR_PHOSPHATASE_2"/>
    <property type="match status" value="1"/>
</dbReference>
<evidence type="ECO:0000259" key="4">
    <source>
        <dbReference type="PROSITE" id="PS50056"/>
    </source>
</evidence>
<dbReference type="Proteomes" id="UP001054902">
    <property type="component" value="Unassembled WGS sequence"/>
</dbReference>
<dbReference type="GO" id="GO:0033549">
    <property type="term" value="F:MAP kinase phosphatase activity"/>
    <property type="evidence" value="ECO:0007669"/>
    <property type="project" value="TreeGrafter"/>
</dbReference>
<dbReference type="InterPro" id="IPR000387">
    <property type="entry name" value="Tyr_Pase_dom"/>
</dbReference>
<evidence type="ECO:0000256" key="2">
    <source>
        <dbReference type="PIRSR" id="PIRSR620405-1"/>
    </source>
</evidence>
<gene>
    <name evidence="5" type="ORF">CTEN210_03345</name>
</gene>
<sequence length="216" mass="24215">MGNTGTKNIPWAWIKKVDEMIDRTLAKEVELPVEIMPSLFLSDDSSVLDIKKLKSLGITHVLSVNGVPSYKERHISNVYEDNKISHLRVHAEDREGYGMLEKHWNQCFEFISTAIKGNSNARVSVNCAAGMNRSGLIVCAAYMVLEKVELIQALEHCIETRGLILTNKSFQKELCIFADELNLLGEKPVGMNDDPIPDNYYLAPPPTYSKAFDALT</sequence>
<dbReference type="SMART" id="SM00195">
    <property type="entry name" value="DSPc"/>
    <property type="match status" value="1"/>
</dbReference>
<dbReference type="InterPro" id="IPR020422">
    <property type="entry name" value="TYR_PHOSPHATASE_DUAL_dom"/>
</dbReference>
<dbReference type="Pfam" id="PF00782">
    <property type="entry name" value="DSPc"/>
    <property type="match status" value="1"/>
</dbReference>
<comment type="similarity">
    <text evidence="1">Belongs to the protein-tyrosine phosphatase family. Non-receptor class dual specificity subfamily.</text>
</comment>